<dbReference type="OrthoDB" id="10253254at2759"/>
<dbReference type="Proteomes" id="UP000192223">
    <property type="component" value="Unplaced"/>
</dbReference>
<dbReference type="Pfam" id="PF00271">
    <property type="entry name" value="Helicase_C"/>
    <property type="match status" value="1"/>
</dbReference>
<dbReference type="GO" id="GO:0005730">
    <property type="term" value="C:nucleolus"/>
    <property type="evidence" value="ECO:0007669"/>
    <property type="project" value="TreeGrafter"/>
</dbReference>
<dbReference type="InterPro" id="IPR011545">
    <property type="entry name" value="DEAD/DEAH_box_helicase_dom"/>
</dbReference>
<dbReference type="EC" id="3.6.4.13" evidence="1"/>
<name>A0A1W4WM56_AGRPL</name>
<dbReference type="PROSITE" id="PS51192">
    <property type="entry name" value="HELICASE_ATP_BIND_1"/>
    <property type="match status" value="1"/>
</dbReference>
<dbReference type="GO" id="GO:0003725">
    <property type="term" value="F:double-stranded RNA binding"/>
    <property type="evidence" value="ECO:0007669"/>
    <property type="project" value="TreeGrafter"/>
</dbReference>
<keyword evidence="9" id="KW-1185">Reference proteome</keyword>
<evidence type="ECO:0000313" key="10">
    <source>
        <dbReference type="RefSeq" id="XP_018325016.1"/>
    </source>
</evidence>
<sequence>MDSKYNFSTKPILKRKPEPIVFNIKNDNSKKIKFEDKSNSLLNKHGSNERRGKLSLQEQKRRLPIFDKRNQLLNLITRYNTLVIIGETGCGKTTQIPQYIFSARLQGNGKIAVTQPRRVAAISIALRVAQEMANGSVGDTVGYSVRFEDVTSKKTKIKFLTDGMLLREAISDNLLMNYTVIILDEAHERTIHTDVLFGIVKQAQKLRNDKQVMPLKVLIMSATMDVDHFSQYFNHCKAVYIEGRTYPVNIYHSIKPQDDYQTACVATFFKIHKQAPPNHDVLIFLTGQDEIEAVCYHIRTLLREPDVEGPPARVFPLYAAQSSAQQMQVFQSVPINTRKVIVSTNVAETSVTITGVKYVIDSGMVKVRSYNPATGFEVLKVNRISQEQAWQRSGRSGRESEGFCYRLYTKNQFDSMCLSTVPEIQRVNLANVALQLLALGIHILNFDFMDKPSPESITSAFEQLKQLQAVEEIFSKRLTPLGSKMAQFPLDPRFSKILISSQEYGCVEEALTIIAMLSGESILFNPPSKREEAQMMRQRFSSAYGDLIMLLNVFREFNKIGQSNIRSWCQEHYINLRNIVYAKQIRLQLQELCEWCHIPISSCEGKLDQIRKCMLTGLFMNVAELHRDRQYIMLSNKQVVNIHPSSVLHGQQPACVIFTEVIQTSKCYLRNLLTIEKDWLNEIVPGYAKC</sequence>
<dbReference type="Pfam" id="PF07717">
    <property type="entry name" value="OB_NTP_bind"/>
    <property type="match status" value="1"/>
</dbReference>
<keyword evidence="2" id="KW-0547">Nucleotide-binding</keyword>
<dbReference type="SUPFAM" id="SSF52540">
    <property type="entry name" value="P-loop containing nucleoside triphosphate hydrolases"/>
    <property type="match status" value="1"/>
</dbReference>
<dbReference type="RefSeq" id="XP_018325016.1">
    <property type="nucleotide sequence ID" value="XM_018469514.1"/>
</dbReference>
<dbReference type="CTD" id="34357"/>
<dbReference type="AlphaFoldDB" id="A0A1W4WM56"/>
<dbReference type="FunFam" id="3.40.50.300:FF:000145">
    <property type="entry name" value="probable ATP-dependent RNA helicase DHX40"/>
    <property type="match status" value="1"/>
</dbReference>
<keyword evidence="3" id="KW-0378">Hydrolase</keyword>
<dbReference type="Gene3D" id="1.20.120.1080">
    <property type="match status" value="1"/>
</dbReference>
<protein>
    <recommendedName>
        <fullName evidence="1">RNA helicase</fullName>
        <ecNumber evidence="1">3.6.4.13</ecNumber>
    </recommendedName>
</protein>
<evidence type="ECO:0000256" key="4">
    <source>
        <dbReference type="ARBA" id="ARBA00022806"/>
    </source>
</evidence>
<dbReference type="Pfam" id="PF00270">
    <property type="entry name" value="DEAD"/>
    <property type="match status" value="1"/>
</dbReference>
<evidence type="ECO:0000259" key="8">
    <source>
        <dbReference type="PROSITE" id="PS51194"/>
    </source>
</evidence>
<evidence type="ECO:0000256" key="2">
    <source>
        <dbReference type="ARBA" id="ARBA00022741"/>
    </source>
</evidence>
<dbReference type="InterPro" id="IPR007502">
    <property type="entry name" value="Helicase-assoc_dom"/>
</dbReference>
<dbReference type="GO" id="GO:0005524">
    <property type="term" value="F:ATP binding"/>
    <property type="evidence" value="ECO:0007669"/>
    <property type="project" value="UniProtKB-KW"/>
</dbReference>
<dbReference type="GO" id="GO:0016787">
    <property type="term" value="F:hydrolase activity"/>
    <property type="evidence" value="ECO:0007669"/>
    <property type="project" value="UniProtKB-KW"/>
</dbReference>
<organism evidence="9 10">
    <name type="scientific">Agrilus planipennis</name>
    <name type="common">Emerald ash borer</name>
    <name type="synonym">Agrilus marcopoli</name>
    <dbReference type="NCBI Taxonomy" id="224129"/>
    <lineage>
        <taxon>Eukaryota</taxon>
        <taxon>Metazoa</taxon>
        <taxon>Ecdysozoa</taxon>
        <taxon>Arthropoda</taxon>
        <taxon>Hexapoda</taxon>
        <taxon>Insecta</taxon>
        <taxon>Pterygota</taxon>
        <taxon>Neoptera</taxon>
        <taxon>Endopterygota</taxon>
        <taxon>Coleoptera</taxon>
        <taxon>Polyphaga</taxon>
        <taxon>Elateriformia</taxon>
        <taxon>Buprestoidea</taxon>
        <taxon>Buprestidae</taxon>
        <taxon>Agrilinae</taxon>
        <taxon>Agrilus</taxon>
    </lineage>
</organism>
<dbReference type="Pfam" id="PF21010">
    <property type="entry name" value="HA2_C"/>
    <property type="match status" value="1"/>
</dbReference>
<feature type="domain" description="Helicase ATP-binding" evidence="7">
    <location>
        <begin position="73"/>
        <end position="242"/>
    </location>
</feature>
<dbReference type="FunCoup" id="A0A1W4WM56">
    <property type="interactions" value="470"/>
</dbReference>
<dbReference type="CDD" id="cd17978">
    <property type="entry name" value="DEXHc_DHX33"/>
    <property type="match status" value="1"/>
</dbReference>
<dbReference type="InterPro" id="IPR014001">
    <property type="entry name" value="Helicase_ATP-bd"/>
</dbReference>
<dbReference type="PANTHER" id="PTHR18934">
    <property type="entry name" value="ATP-DEPENDENT RNA HELICASE"/>
    <property type="match status" value="1"/>
</dbReference>
<feature type="domain" description="Helicase C-terminal" evidence="8">
    <location>
        <begin position="263"/>
        <end position="440"/>
    </location>
</feature>
<dbReference type="GO" id="GO:0003724">
    <property type="term" value="F:RNA helicase activity"/>
    <property type="evidence" value="ECO:0007669"/>
    <property type="project" value="UniProtKB-EC"/>
</dbReference>
<dbReference type="SMART" id="SM00847">
    <property type="entry name" value="HA2"/>
    <property type="match status" value="1"/>
</dbReference>
<dbReference type="PANTHER" id="PTHR18934:SF118">
    <property type="entry name" value="ATP-DEPENDENT RNA HELICASE DHX33"/>
    <property type="match status" value="1"/>
</dbReference>
<evidence type="ECO:0000313" key="9">
    <source>
        <dbReference type="Proteomes" id="UP000192223"/>
    </source>
</evidence>
<comment type="catalytic activity">
    <reaction evidence="6">
        <text>ATP + H2O = ADP + phosphate + H(+)</text>
        <dbReference type="Rhea" id="RHEA:13065"/>
        <dbReference type="ChEBI" id="CHEBI:15377"/>
        <dbReference type="ChEBI" id="CHEBI:15378"/>
        <dbReference type="ChEBI" id="CHEBI:30616"/>
        <dbReference type="ChEBI" id="CHEBI:43474"/>
        <dbReference type="ChEBI" id="CHEBI:456216"/>
        <dbReference type="EC" id="3.6.4.13"/>
    </reaction>
</comment>
<dbReference type="InterPro" id="IPR011709">
    <property type="entry name" value="DEAD-box_helicase_OB_fold"/>
</dbReference>
<dbReference type="SMART" id="SM00490">
    <property type="entry name" value="HELICc"/>
    <property type="match status" value="1"/>
</dbReference>
<dbReference type="FunFam" id="3.40.50.300:FF:000750">
    <property type="entry name" value="Putative ATP-dependent RNA helicase DHX33"/>
    <property type="match status" value="1"/>
</dbReference>
<proteinExistence type="predicted"/>
<evidence type="ECO:0000256" key="3">
    <source>
        <dbReference type="ARBA" id="ARBA00022801"/>
    </source>
</evidence>
<dbReference type="PROSITE" id="PS51194">
    <property type="entry name" value="HELICASE_CTER"/>
    <property type="match status" value="1"/>
</dbReference>
<dbReference type="KEGG" id="apln:108736904"/>
<evidence type="ECO:0000256" key="5">
    <source>
        <dbReference type="ARBA" id="ARBA00022840"/>
    </source>
</evidence>
<keyword evidence="5" id="KW-0067">ATP-binding</keyword>
<dbReference type="CDD" id="cd18791">
    <property type="entry name" value="SF2_C_RHA"/>
    <property type="match status" value="1"/>
</dbReference>
<gene>
    <name evidence="10" type="primary">LOC108736904</name>
</gene>
<dbReference type="InParanoid" id="A0A1W4WM56"/>
<dbReference type="Gene3D" id="3.40.50.300">
    <property type="entry name" value="P-loop containing nucleotide triphosphate hydrolases"/>
    <property type="match status" value="2"/>
</dbReference>
<accession>A0A1W4WM56</accession>
<evidence type="ECO:0000256" key="1">
    <source>
        <dbReference type="ARBA" id="ARBA00012552"/>
    </source>
</evidence>
<dbReference type="InterPro" id="IPR048333">
    <property type="entry name" value="HA2_WH"/>
</dbReference>
<reference evidence="10" key="1">
    <citation type="submission" date="2025-08" db="UniProtKB">
        <authorList>
            <consortium name="RefSeq"/>
        </authorList>
    </citation>
    <scope>IDENTIFICATION</scope>
    <source>
        <tissue evidence="10">Entire body</tissue>
    </source>
</reference>
<dbReference type="Pfam" id="PF04408">
    <property type="entry name" value="WHD_HA2"/>
    <property type="match status" value="1"/>
</dbReference>
<keyword evidence="4 10" id="KW-0347">Helicase</keyword>
<dbReference type="GeneID" id="108736904"/>
<dbReference type="GO" id="GO:0045943">
    <property type="term" value="P:positive regulation of transcription by RNA polymerase I"/>
    <property type="evidence" value="ECO:0007669"/>
    <property type="project" value="TreeGrafter"/>
</dbReference>
<dbReference type="SMART" id="SM00487">
    <property type="entry name" value="DEXDc"/>
    <property type="match status" value="1"/>
</dbReference>
<evidence type="ECO:0000259" key="7">
    <source>
        <dbReference type="PROSITE" id="PS51192"/>
    </source>
</evidence>
<dbReference type="STRING" id="224129.A0A1W4WM56"/>
<dbReference type="InterPro" id="IPR027417">
    <property type="entry name" value="P-loop_NTPase"/>
</dbReference>
<evidence type="ECO:0000256" key="6">
    <source>
        <dbReference type="ARBA" id="ARBA00047984"/>
    </source>
</evidence>
<dbReference type="InterPro" id="IPR001650">
    <property type="entry name" value="Helicase_C-like"/>
</dbReference>